<dbReference type="InterPro" id="IPR003961">
    <property type="entry name" value="FN3_dom"/>
</dbReference>
<protein>
    <submittedName>
        <fullName evidence="7">Nephrin-like 11</fullName>
    </submittedName>
</protein>
<dbReference type="PANTHER" id="PTHR23278">
    <property type="entry name" value="SIDESTEP PROTEIN"/>
    <property type="match status" value="1"/>
</dbReference>
<feature type="transmembrane region" description="Helical" evidence="5">
    <location>
        <begin position="438"/>
        <end position="462"/>
    </location>
</feature>
<comment type="caution">
    <text evidence="7">The sequence shown here is derived from an EMBL/GenBank/DDBJ whole genome shotgun (WGS) entry which is preliminary data.</text>
</comment>
<dbReference type="SUPFAM" id="SSF49265">
    <property type="entry name" value="Fibronectin type III"/>
    <property type="match status" value="1"/>
</dbReference>
<feature type="domain" description="Ig-like" evidence="6">
    <location>
        <begin position="78"/>
        <end position="212"/>
    </location>
</feature>
<feature type="compositionally biased region" description="Basic residues" evidence="4">
    <location>
        <begin position="489"/>
        <end position="502"/>
    </location>
</feature>
<evidence type="ECO:0000313" key="8">
    <source>
        <dbReference type="Proteomes" id="UP000747542"/>
    </source>
</evidence>
<dbReference type="PANTHER" id="PTHR23278:SF19">
    <property type="entry name" value="OBSCURIN"/>
    <property type="match status" value="1"/>
</dbReference>
<gene>
    <name evidence="7" type="primary">Nphs1-L11</name>
    <name evidence="7" type="ORF">Hamer_G018004</name>
</gene>
<proteinExistence type="predicted"/>
<evidence type="ECO:0000256" key="5">
    <source>
        <dbReference type="SAM" id="Phobius"/>
    </source>
</evidence>
<dbReference type="PROSITE" id="PS50835">
    <property type="entry name" value="IG_LIKE"/>
    <property type="match status" value="2"/>
</dbReference>
<name>A0A8J5T7M0_HOMAM</name>
<dbReference type="GO" id="GO:0016020">
    <property type="term" value="C:membrane"/>
    <property type="evidence" value="ECO:0007669"/>
    <property type="project" value="UniProtKB-SubCell"/>
</dbReference>
<evidence type="ECO:0000313" key="7">
    <source>
        <dbReference type="EMBL" id="KAG7173714.1"/>
    </source>
</evidence>
<sequence length="869" mass="94878">YDVRELLGGQPKHWWDAELLGSRAFFNAGSAPSHLLLQVPPRRLVLVEESGAEVRNYVGPINEGNDLHLSCVAHGVRPLDVIIHHPREPLSASRTYEVLCSSRGSRPPAVLTWWWGSSRVPAADDTTSHGGNVSSSMVRLTPNASDDGRLLACRAENHNLPTAGVVVRDEREGGVLVTNRSLVVQEVTRSHAGHYTCQASNVEGDSSSPPISLAVQYVPLCRPGQVTVYGVSKLEKAQVTCQVDAVPQVTRFFWTFNNTAESLEVPRERFTESLGGRTVVVYTPMSDLDYGTLLCSSENMVGRQAVPCVFHIIPATQPESPTNCSLHNVSANSLTVECEPGFDGGLNQTFAMEVYGTNPHTLKANITSKLPRFVVIGLDNESEFQLIVYAGNAKGRSGITRLVAITHKLPVKQLETRLSSGDSAGVTQDTLAVEVTPLLGVLAGIVLVLAVIAVVIIVILRVQCSAAARRRQAHERGNHKNGDKQQRKQEKRSHAQQHKTKQQYHEHQHQPSLKKSHGSHSEEVHSPVDDLHDCYREQHLRQHVPDDQSPDVVACSGDCDEVSVSIRPGGALSFMPGHRHTAQHHHLQQLHHAHTHQQSPPQPVSHHNLQQCQQQHSPALQHLHQQHSPSLGQHSQQQQSSTQPPHSYTLPLSGHGTHDLRHAHLTQAAYSTAPRVCGGADIEVHFAESGGDSGTPPAPAPDHVSVPHMYKGDGAPTQGVTTGLARIPEDPESPASGRRESAKLSEVNNQHLVIDTLTGHDTHTRRYPSIVFPVPVRSLTSKLVKVIEIFQYQALARIQFKQKSIPSENLRHQQSLLLGSSPHTGYYSSGGQSLTLQRLFSSSMPHTTTVEKSSNSTFISTVLAEGSTV</sequence>
<feature type="compositionally biased region" description="Low complexity" evidence="4">
    <location>
        <begin position="613"/>
        <end position="647"/>
    </location>
</feature>
<comment type="subcellular location">
    <subcellularLocation>
        <location evidence="1">Membrane</location>
        <topology evidence="1">Single-pass membrane protein</topology>
    </subcellularLocation>
</comment>
<dbReference type="InterPro" id="IPR003599">
    <property type="entry name" value="Ig_sub"/>
</dbReference>
<feature type="region of interest" description="Disordered" evidence="4">
    <location>
        <begin position="687"/>
        <end position="745"/>
    </location>
</feature>
<evidence type="ECO:0000256" key="1">
    <source>
        <dbReference type="ARBA" id="ARBA00004167"/>
    </source>
</evidence>
<dbReference type="InterPro" id="IPR036179">
    <property type="entry name" value="Ig-like_dom_sf"/>
</dbReference>
<evidence type="ECO:0000256" key="3">
    <source>
        <dbReference type="ARBA" id="ARBA00023157"/>
    </source>
</evidence>
<dbReference type="SMART" id="SM00409">
    <property type="entry name" value="IG"/>
    <property type="match status" value="1"/>
</dbReference>
<dbReference type="InterPro" id="IPR013783">
    <property type="entry name" value="Ig-like_fold"/>
</dbReference>
<feature type="non-terminal residue" evidence="7">
    <location>
        <position position="869"/>
    </location>
</feature>
<keyword evidence="2 5" id="KW-0472">Membrane</keyword>
<organism evidence="7 8">
    <name type="scientific">Homarus americanus</name>
    <name type="common">American lobster</name>
    <dbReference type="NCBI Taxonomy" id="6706"/>
    <lineage>
        <taxon>Eukaryota</taxon>
        <taxon>Metazoa</taxon>
        <taxon>Ecdysozoa</taxon>
        <taxon>Arthropoda</taxon>
        <taxon>Crustacea</taxon>
        <taxon>Multicrustacea</taxon>
        <taxon>Malacostraca</taxon>
        <taxon>Eumalacostraca</taxon>
        <taxon>Eucarida</taxon>
        <taxon>Decapoda</taxon>
        <taxon>Pleocyemata</taxon>
        <taxon>Astacidea</taxon>
        <taxon>Nephropoidea</taxon>
        <taxon>Nephropidae</taxon>
        <taxon>Homarus</taxon>
    </lineage>
</organism>
<evidence type="ECO:0000256" key="4">
    <source>
        <dbReference type="SAM" id="MobiDB-lite"/>
    </source>
</evidence>
<dbReference type="InterPro" id="IPR013162">
    <property type="entry name" value="CD80_C2-set"/>
</dbReference>
<keyword evidence="5" id="KW-1133">Transmembrane helix</keyword>
<feature type="compositionally biased region" description="Basic residues" evidence="4">
    <location>
        <begin position="577"/>
        <end position="595"/>
    </location>
</feature>
<dbReference type="AlphaFoldDB" id="A0A8J5T7M0"/>
<feature type="region of interest" description="Disordered" evidence="4">
    <location>
        <begin position="471"/>
        <end position="527"/>
    </location>
</feature>
<reference evidence="7" key="1">
    <citation type="journal article" date="2021" name="Sci. Adv.">
        <title>The American lobster genome reveals insights on longevity, neural, and immune adaptations.</title>
        <authorList>
            <person name="Polinski J.M."/>
            <person name="Zimin A.V."/>
            <person name="Clark K.F."/>
            <person name="Kohn A.B."/>
            <person name="Sadowski N."/>
            <person name="Timp W."/>
            <person name="Ptitsyn A."/>
            <person name="Khanna P."/>
            <person name="Romanova D.Y."/>
            <person name="Williams P."/>
            <person name="Greenwood S.J."/>
            <person name="Moroz L.L."/>
            <person name="Walt D.R."/>
            <person name="Bodnar A.G."/>
        </authorList>
    </citation>
    <scope>NUCLEOTIDE SEQUENCE</scope>
    <source>
        <strain evidence="7">GMGI-L3</strain>
    </source>
</reference>
<dbReference type="SUPFAM" id="SSF48726">
    <property type="entry name" value="Immunoglobulin"/>
    <property type="match status" value="3"/>
</dbReference>
<dbReference type="InterPro" id="IPR036116">
    <property type="entry name" value="FN3_sf"/>
</dbReference>
<dbReference type="EMBL" id="JAHLQT010009070">
    <property type="protein sequence ID" value="KAG7173714.1"/>
    <property type="molecule type" value="Genomic_DNA"/>
</dbReference>
<keyword evidence="5" id="KW-0812">Transmembrane</keyword>
<dbReference type="Pfam" id="PF08205">
    <property type="entry name" value="C2-set_2"/>
    <property type="match status" value="1"/>
</dbReference>
<evidence type="ECO:0000259" key="6">
    <source>
        <dbReference type="PROSITE" id="PS50835"/>
    </source>
</evidence>
<feature type="domain" description="Ig-like" evidence="6">
    <location>
        <begin position="223"/>
        <end position="307"/>
    </location>
</feature>
<evidence type="ECO:0000256" key="2">
    <source>
        <dbReference type="ARBA" id="ARBA00023136"/>
    </source>
</evidence>
<dbReference type="CDD" id="cd00063">
    <property type="entry name" value="FN3"/>
    <property type="match status" value="1"/>
</dbReference>
<keyword evidence="8" id="KW-1185">Reference proteome</keyword>
<feature type="non-terminal residue" evidence="7">
    <location>
        <position position="1"/>
    </location>
</feature>
<keyword evidence="3" id="KW-1015">Disulfide bond</keyword>
<feature type="compositionally biased region" description="Basic and acidic residues" evidence="4">
    <location>
        <begin position="474"/>
        <end position="488"/>
    </location>
</feature>
<dbReference type="Gene3D" id="2.60.40.10">
    <property type="entry name" value="Immunoglobulins"/>
    <property type="match status" value="3"/>
</dbReference>
<dbReference type="Proteomes" id="UP000747542">
    <property type="component" value="Unassembled WGS sequence"/>
</dbReference>
<dbReference type="InterPro" id="IPR007110">
    <property type="entry name" value="Ig-like_dom"/>
</dbReference>
<accession>A0A8J5T7M0</accession>
<feature type="region of interest" description="Disordered" evidence="4">
    <location>
        <begin position="570"/>
        <end position="658"/>
    </location>
</feature>